<dbReference type="EMBL" id="MLAA01000037">
    <property type="protein sequence ID" value="OOF67930.1"/>
    <property type="molecule type" value="Genomic_DNA"/>
</dbReference>
<keyword evidence="5" id="KW-1185">Reference proteome</keyword>
<feature type="domain" description="HTH tetR-type" evidence="3">
    <location>
        <begin position="6"/>
        <end position="66"/>
    </location>
</feature>
<name>A0ABX3KYR9_9PAST</name>
<dbReference type="InterPro" id="IPR050624">
    <property type="entry name" value="HTH-type_Tx_Regulator"/>
</dbReference>
<dbReference type="SUPFAM" id="SSF46689">
    <property type="entry name" value="Homeodomain-like"/>
    <property type="match status" value="1"/>
</dbReference>
<dbReference type="PROSITE" id="PS01081">
    <property type="entry name" value="HTH_TETR_1"/>
    <property type="match status" value="1"/>
</dbReference>
<keyword evidence="1 2" id="KW-0238">DNA-binding</keyword>
<dbReference type="InterPro" id="IPR023772">
    <property type="entry name" value="DNA-bd_HTH_TetR-type_CS"/>
</dbReference>
<dbReference type="RefSeq" id="WP_077464156.1">
    <property type="nucleotide sequence ID" value="NZ_MLAA01000037.1"/>
</dbReference>
<evidence type="ECO:0000256" key="1">
    <source>
        <dbReference type="ARBA" id="ARBA00023125"/>
    </source>
</evidence>
<sequence length="188" mass="21943">MRQPKQDLTELIFAATDNLMAKQGFHSLSMHKIAKDAGISVGTIYLYFKNKDELIKRFAYRTIDKFLEAIAQNYDENASYFEQYRQMWWNIWHFLQENPTILSNLSQYQYLPSFSEACQNASDKGIWEVFCKKAQLAGELPDLPSKLLFLLGLESAMNMALDVKFFNFSVSEEILNAVIERSWRAIRK</sequence>
<dbReference type="Pfam" id="PF00440">
    <property type="entry name" value="TetR_N"/>
    <property type="match status" value="1"/>
</dbReference>
<dbReference type="PRINTS" id="PR00455">
    <property type="entry name" value="HTHTETR"/>
</dbReference>
<evidence type="ECO:0000259" key="3">
    <source>
        <dbReference type="PROSITE" id="PS50977"/>
    </source>
</evidence>
<proteinExistence type="predicted"/>
<accession>A0ABX3KYR9</accession>
<organism evidence="4 5">
    <name type="scientific">Rodentibacter caecimuris</name>
    <dbReference type="NCBI Taxonomy" id="1796644"/>
    <lineage>
        <taxon>Bacteria</taxon>
        <taxon>Pseudomonadati</taxon>
        <taxon>Pseudomonadota</taxon>
        <taxon>Gammaproteobacteria</taxon>
        <taxon>Pasteurellales</taxon>
        <taxon>Pasteurellaceae</taxon>
        <taxon>Rodentibacter</taxon>
    </lineage>
</organism>
<dbReference type="InterPro" id="IPR054422">
    <property type="entry name" value="TetR-like_HI_0893_C"/>
</dbReference>
<gene>
    <name evidence="4" type="ORF">BKG89_08770</name>
</gene>
<dbReference type="PANTHER" id="PTHR43479">
    <property type="entry name" value="ACREF/ENVCD OPERON REPRESSOR-RELATED"/>
    <property type="match status" value="1"/>
</dbReference>
<dbReference type="Proteomes" id="UP000188820">
    <property type="component" value="Unassembled WGS sequence"/>
</dbReference>
<dbReference type="Pfam" id="PF22604">
    <property type="entry name" value="TetR_HI_0893_C"/>
    <property type="match status" value="1"/>
</dbReference>
<dbReference type="InterPro" id="IPR001647">
    <property type="entry name" value="HTH_TetR"/>
</dbReference>
<evidence type="ECO:0000313" key="5">
    <source>
        <dbReference type="Proteomes" id="UP000188820"/>
    </source>
</evidence>
<comment type="caution">
    <text evidence="4">The sequence shown here is derived from an EMBL/GenBank/DDBJ whole genome shotgun (WGS) entry which is preliminary data.</text>
</comment>
<protein>
    <submittedName>
        <fullName evidence="4">TetR family transcriptional regulator</fullName>
    </submittedName>
</protein>
<dbReference type="Gene3D" id="1.10.357.10">
    <property type="entry name" value="Tetracycline Repressor, domain 2"/>
    <property type="match status" value="1"/>
</dbReference>
<reference evidence="4 5" key="1">
    <citation type="submission" date="2016-10" db="EMBL/GenBank/DDBJ databases">
        <title>Rodentibacter gen. nov. and new species.</title>
        <authorList>
            <person name="Christensen H."/>
        </authorList>
    </citation>
    <scope>NUCLEOTIDE SEQUENCE [LARGE SCALE GENOMIC DNA]</scope>
    <source>
        <strain evidence="4 5">1998236014</strain>
    </source>
</reference>
<evidence type="ECO:0000256" key="2">
    <source>
        <dbReference type="PROSITE-ProRule" id="PRU00335"/>
    </source>
</evidence>
<dbReference type="PANTHER" id="PTHR43479:SF11">
    <property type="entry name" value="ACREF_ENVCD OPERON REPRESSOR-RELATED"/>
    <property type="match status" value="1"/>
</dbReference>
<dbReference type="PROSITE" id="PS50977">
    <property type="entry name" value="HTH_TETR_2"/>
    <property type="match status" value="1"/>
</dbReference>
<feature type="DNA-binding region" description="H-T-H motif" evidence="2">
    <location>
        <begin position="29"/>
        <end position="48"/>
    </location>
</feature>
<evidence type="ECO:0000313" key="4">
    <source>
        <dbReference type="EMBL" id="OOF67930.1"/>
    </source>
</evidence>
<dbReference type="InterPro" id="IPR009057">
    <property type="entry name" value="Homeodomain-like_sf"/>
</dbReference>